<reference evidence="10 11" key="1">
    <citation type="submission" date="2015-09" db="EMBL/GenBank/DDBJ databases">
        <title>Draft genome of the parasitic nematode Teladorsagia circumcincta isolate WARC Sus (inbred).</title>
        <authorList>
            <person name="Mitreva M."/>
        </authorList>
    </citation>
    <scope>NUCLEOTIDE SEQUENCE [LARGE SCALE GENOMIC DNA]</scope>
    <source>
        <strain evidence="10 11">S</strain>
    </source>
</reference>
<dbReference type="GO" id="GO:0004832">
    <property type="term" value="F:valine-tRNA ligase activity"/>
    <property type="evidence" value="ECO:0007669"/>
    <property type="project" value="UniProtKB-EC"/>
</dbReference>
<dbReference type="EMBL" id="KZ366445">
    <property type="protein sequence ID" value="PIO57293.1"/>
    <property type="molecule type" value="Genomic_DNA"/>
</dbReference>
<keyword evidence="3" id="KW-0436">Ligase</keyword>
<dbReference type="SUPFAM" id="SSF50677">
    <property type="entry name" value="ValRS/IleRS/LeuRS editing domain"/>
    <property type="match status" value="1"/>
</dbReference>
<comment type="similarity">
    <text evidence="1">Belongs to the class-I aminoacyl-tRNA synthetase family.</text>
</comment>
<feature type="domain" description="Aminoacyl-tRNA synthetase class Ia" evidence="9">
    <location>
        <begin position="87"/>
        <end position="239"/>
    </location>
</feature>
<dbReference type="SUPFAM" id="SSF52374">
    <property type="entry name" value="Nucleotidylyl transferase"/>
    <property type="match status" value="1"/>
</dbReference>
<evidence type="ECO:0000259" key="9">
    <source>
        <dbReference type="Pfam" id="PF00133"/>
    </source>
</evidence>
<proteinExistence type="inferred from homology"/>
<dbReference type="InterPro" id="IPR009008">
    <property type="entry name" value="Val/Leu/Ile-tRNA-synth_edit"/>
</dbReference>
<dbReference type="AlphaFoldDB" id="A0A2G9TH47"/>
<evidence type="ECO:0000313" key="10">
    <source>
        <dbReference type="EMBL" id="PIO57293.1"/>
    </source>
</evidence>
<evidence type="ECO:0000313" key="11">
    <source>
        <dbReference type="Proteomes" id="UP000230423"/>
    </source>
</evidence>
<keyword evidence="5" id="KW-0067">ATP-binding</keyword>
<name>A0A2G9TH47_TELCI</name>
<gene>
    <name evidence="10" type="ORF">TELCIR_21300</name>
</gene>
<evidence type="ECO:0000256" key="8">
    <source>
        <dbReference type="ARBA" id="ARBA00029936"/>
    </source>
</evidence>
<dbReference type="Gene3D" id="3.40.50.620">
    <property type="entry name" value="HUPs"/>
    <property type="match status" value="1"/>
</dbReference>
<dbReference type="OrthoDB" id="629407at2759"/>
<evidence type="ECO:0000256" key="7">
    <source>
        <dbReference type="ARBA" id="ARBA00023146"/>
    </source>
</evidence>
<evidence type="ECO:0000256" key="4">
    <source>
        <dbReference type="ARBA" id="ARBA00022741"/>
    </source>
</evidence>
<organism evidence="10 11">
    <name type="scientific">Teladorsagia circumcincta</name>
    <name type="common">Brown stomach worm</name>
    <name type="synonym">Ostertagia circumcincta</name>
    <dbReference type="NCBI Taxonomy" id="45464"/>
    <lineage>
        <taxon>Eukaryota</taxon>
        <taxon>Metazoa</taxon>
        <taxon>Ecdysozoa</taxon>
        <taxon>Nematoda</taxon>
        <taxon>Chromadorea</taxon>
        <taxon>Rhabditida</taxon>
        <taxon>Rhabditina</taxon>
        <taxon>Rhabditomorpha</taxon>
        <taxon>Strongyloidea</taxon>
        <taxon>Trichostrongylidae</taxon>
        <taxon>Teladorsagia</taxon>
    </lineage>
</organism>
<keyword evidence="6" id="KW-0648">Protein biosynthesis</keyword>
<dbReference type="Proteomes" id="UP000230423">
    <property type="component" value="Unassembled WGS sequence"/>
</dbReference>
<keyword evidence="4" id="KW-0547">Nucleotide-binding</keyword>
<dbReference type="GO" id="GO:0005829">
    <property type="term" value="C:cytosol"/>
    <property type="evidence" value="ECO:0007669"/>
    <property type="project" value="TreeGrafter"/>
</dbReference>
<dbReference type="GO" id="GO:0006438">
    <property type="term" value="P:valyl-tRNA aminoacylation"/>
    <property type="evidence" value="ECO:0007669"/>
    <property type="project" value="InterPro"/>
</dbReference>
<dbReference type="PRINTS" id="PR00986">
    <property type="entry name" value="TRNASYNTHVAL"/>
</dbReference>
<evidence type="ECO:0000256" key="1">
    <source>
        <dbReference type="ARBA" id="ARBA00005594"/>
    </source>
</evidence>
<accession>A0A2G9TH47</accession>
<evidence type="ECO:0000256" key="3">
    <source>
        <dbReference type="ARBA" id="ARBA00022598"/>
    </source>
</evidence>
<dbReference type="InterPro" id="IPR002300">
    <property type="entry name" value="aa-tRNA-synth_Ia"/>
</dbReference>
<dbReference type="Pfam" id="PF00133">
    <property type="entry name" value="tRNA-synt_1"/>
    <property type="match status" value="1"/>
</dbReference>
<evidence type="ECO:0000256" key="2">
    <source>
        <dbReference type="ARBA" id="ARBA00013169"/>
    </source>
</evidence>
<dbReference type="GO" id="GO:0002161">
    <property type="term" value="F:aminoacyl-tRNA deacylase activity"/>
    <property type="evidence" value="ECO:0007669"/>
    <property type="project" value="InterPro"/>
</dbReference>
<dbReference type="PANTHER" id="PTHR11946">
    <property type="entry name" value="VALYL-TRNA SYNTHETASES"/>
    <property type="match status" value="1"/>
</dbReference>
<dbReference type="InterPro" id="IPR014729">
    <property type="entry name" value="Rossmann-like_a/b/a_fold"/>
</dbReference>
<keyword evidence="11" id="KW-1185">Reference proteome</keyword>
<dbReference type="InterPro" id="IPR002303">
    <property type="entry name" value="Valyl-tRNA_ligase"/>
</dbReference>
<evidence type="ECO:0000256" key="5">
    <source>
        <dbReference type="ARBA" id="ARBA00022840"/>
    </source>
</evidence>
<feature type="non-terminal residue" evidence="10">
    <location>
        <position position="1"/>
    </location>
</feature>
<sequence>ALKITPSHDALDWEIASRHQEEILSHDQTALTRSCIDIHGKLNQTAKEFAGLDRFDARAKVIEKLDSCGLFQGTLKHDGQINLCSRTGDIVEPRLTDQWFMRTEGLYEKAAEAIRNGRIRILPTIHEQKLFDWLSNKDPWCLSRQLLWGHRIPAYRSESSPWFIARSLEDAREHFGKDAVIVQDDDVLDTWFSSSLIPLVNSGWPGTEFNPSSPLLDVMETGWDILGFWVARMIIVTMK</sequence>
<evidence type="ECO:0000256" key="6">
    <source>
        <dbReference type="ARBA" id="ARBA00022917"/>
    </source>
</evidence>
<keyword evidence="7" id="KW-0030">Aminoacyl-tRNA synthetase</keyword>
<dbReference type="GO" id="GO:0005524">
    <property type="term" value="F:ATP binding"/>
    <property type="evidence" value="ECO:0007669"/>
    <property type="project" value="UniProtKB-KW"/>
</dbReference>
<dbReference type="EC" id="6.1.1.9" evidence="2"/>
<dbReference type="PANTHER" id="PTHR11946:SF111">
    <property type="entry name" value="VALINE--TRNA LIGASE"/>
    <property type="match status" value="1"/>
</dbReference>
<protein>
    <recommendedName>
        <fullName evidence="2">valine--tRNA ligase</fullName>
        <ecNumber evidence="2">6.1.1.9</ecNumber>
    </recommendedName>
    <alternativeName>
        <fullName evidence="8">Valyl-tRNA synthetase</fullName>
    </alternativeName>
</protein>